<sequence length="62" mass="6669">MFSKSCQCVSPGTNANPDYKFPLGQAALVELNSMAAQLHSENYSAAEVELTAYQGVLPHIEP</sequence>
<accession>A0AAC8VFL3</accession>
<dbReference type="EMBL" id="CP012508">
    <property type="protein sequence ID" value="ALB21668.1"/>
    <property type="molecule type" value="Genomic_DNA"/>
</dbReference>
<gene>
    <name evidence="1" type="ORF">KU39_484</name>
</gene>
<protein>
    <submittedName>
        <fullName evidence="1">SpoVR family protein</fullName>
    </submittedName>
</protein>
<proteinExistence type="predicted"/>
<dbReference type="AlphaFoldDB" id="A0AAC8VFL3"/>
<evidence type="ECO:0000313" key="2">
    <source>
        <dbReference type="Proteomes" id="UP000029558"/>
    </source>
</evidence>
<organism evidence="1 2">
    <name type="scientific">Piscirickettsia salmonis</name>
    <dbReference type="NCBI Taxonomy" id="1238"/>
    <lineage>
        <taxon>Bacteria</taxon>
        <taxon>Pseudomonadati</taxon>
        <taxon>Pseudomonadota</taxon>
        <taxon>Gammaproteobacteria</taxon>
        <taxon>Thiotrichales</taxon>
        <taxon>Piscirickettsiaceae</taxon>
        <taxon>Piscirickettsia</taxon>
    </lineage>
</organism>
<name>A0AAC8VFL3_PISSA</name>
<dbReference type="Proteomes" id="UP000029558">
    <property type="component" value="Chromosome"/>
</dbReference>
<evidence type="ECO:0000313" key="1">
    <source>
        <dbReference type="EMBL" id="ALB21668.1"/>
    </source>
</evidence>
<reference evidence="1 2" key="1">
    <citation type="journal article" date="2014" name="Genome Announc.">
        <title>Comparative Genome Analysis of Two Isolates of the Fish Pathogen Piscirickettsia salmonis from Different Hosts Reveals Major Differences in Virulence-Associated Secretion Systems.</title>
        <authorList>
            <person name="Bohle H."/>
            <person name="Henriquez P."/>
            <person name="Grothusen H."/>
            <person name="Navas E."/>
            <person name="Sandoval A."/>
            <person name="Bustamante F."/>
            <person name="Bustos P."/>
            <person name="Mancilla M."/>
        </authorList>
    </citation>
    <scope>NUCLEOTIDE SEQUENCE [LARGE SCALE GENOMIC DNA]</scope>
    <source>
        <strain evidence="2">B1-32597</strain>
    </source>
</reference>